<keyword evidence="2 5" id="KW-0808">Transferase</keyword>
<dbReference type="SUPFAM" id="SSF53335">
    <property type="entry name" value="S-adenosyl-L-methionine-dependent methyltransferases"/>
    <property type="match status" value="1"/>
</dbReference>
<evidence type="ECO:0000313" key="8">
    <source>
        <dbReference type="EMBL" id="MBH8588110.1"/>
    </source>
</evidence>
<sequence length="298" mass="33788">MKNKTIREAWQKASSFLQQSGTDSPQFEAEYMMRRLLGVERAAFFAKMADPWPKRLEPKFREWLKRRGEGEPLQYIVGDQEFFGRVFEVKPGVLIPRPETELLVEAVLREGEKLFAGRPVHVVDVGTGSGAIAVSLALEHPHWQVTAIDISEQALSVARQNARKFGVKERIRWVLGSYLKPLEKEHPPIDILVSNPPYIRSGEIASLDKTVSCYEPRLALDGGADGLEPYRRITRQLSGWPKSPRLVAFEIGADQGEEVCGLVRQMPRITRVEVRKDLAGRDRMVLGWFQDGESILKK</sequence>
<protein>
    <recommendedName>
        <fullName evidence="5">Release factor glutamine methyltransferase</fullName>
        <shortName evidence="5">RF MTase</shortName>
        <ecNumber evidence="5">2.1.1.297</ecNumber>
    </recommendedName>
    <alternativeName>
        <fullName evidence="5">N5-glutamine methyltransferase PrmC</fullName>
    </alternativeName>
    <alternativeName>
        <fullName evidence="5">Protein-(glutamine-N5) MTase PrmC</fullName>
    </alternativeName>
    <alternativeName>
        <fullName evidence="5">Protein-glutamine N-methyltransferase PrmC</fullName>
    </alternativeName>
</protein>
<accession>A0ABS0QFQ7</accession>
<dbReference type="PROSITE" id="PS00092">
    <property type="entry name" value="N6_MTASE"/>
    <property type="match status" value="1"/>
</dbReference>
<comment type="caution">
    <text evidence="8">The sequence shown here is derived from an EMBL/GenBank/DDBJ whole genome shotgun (WGS) entry which is preliminary data.</text>
</comment>
<feature type="binding site" evidence="5">
    <location>
        <begin position="195"/>
        <end position="198"/>
    </location>
    <ligand>
        <name>substrate</name>
    </ligand>
</feature>
<evidence type="ECO:0000256" key="5">
    <source>
        <dbReference type="HAMAP-Rule" id="MF_02126"/>
    </source>
</evidence>
<dbReference type="InterPro" id="IPR002052">
    <property type="entry name" value="DNA_methylase_N6_adenine_CS"/>
</dbReference>
<dbReference type="EC" id="2.1.1.297" evidence="5"/>
<dbReference type="Gene3D" id="3.40.50.150">
    <property type="entry name" value="Vaccinia Virus protein VP39"/>
    <property type="match status" value="1"/>
</dbReference>
<evidence type="ECO:0000259" key="7">
    <source>
        <dbReference type="Pfam" id="PF17827"/>
    </source>
</evidence>
<keyword evidence="3 5" id="KW-0949">S-adenosyl-L-methionine</keyword>
<reference evidence="8 9" key="1">
    <citation type="submission" date="2020-12" db="EMBL/GenBank/DDBJ databases">
        <title>WGS of Thermoactinomyces spp.</title>
        <authorList>
            <person name="Cheng K."/>
        </authorList>
    </citation>
    <scope>NUCLEOTIDE SEQUENCE [LARGE SCALE GENOMIC DNA]</scope>
    <source>
        <strain evidence="9">CICC 10650\ACCC 41061</strain>
    </source>
</reference>
<dbReference type="InterPro" id="IPR004556">
    <property type="entry name" value="HemK-like"/>
</dbReference>
<gene>
    <name evidence="5 8" type="primary">prmC</name>
    <name evidence="8" type="ORF">I8U22_04650</name>
</gene>
<name>A0ABS0QFQ7_THEVU</name>
<keyword evidence="1 5" id="KW-0489">Methyltransferase</keyword>
<dbReference type="GO" id="GO:0102559">
    <property type="term" value="F:peptide chain release factor N(5)-glutamine methyltransferase activity"/>
    <property type="evidence" value="ECO:0007669"/>
    <property type="project" value="UniProtKB-EC"/>
</dbReference>
<dbReference type="InterPro" id="IPR040758">
    <property type="entry name" value="PrmC_N"/>
</dbReference>
<dbReference type="Proteomes" id="UP000641910">
    <property type="component" value="Unassembled WGS sequence"/>
</dbReference>
<evidence type="ECO:0000256" key="4">
    <source>
        <dbReference type="ARBA" id="ARBA00048391"/>
    </source>
</evidence>
<dbReference type="NCBIfam" id="TIGR00536">
    <property type="entry name" value="hemK_fam"/>
    <property type="match status" value="1"/>
</dbReference>
<evidence type="ECO:0000259" key="6">
    <source>
        <dbReference type="Pfam" id="PF05175"/>
    </source>
</evidence>
<evidence type="ECO:0000256" key="2">
    <source>
        <dbReference type="ARBA" id="ARBA00022679"/>
    </source>
</evidence>
<feature type="domain" description="Methyltransferase small" evidence="6">
    <location>
        <begin position="118"/>
        <end position="201"/>
    </location>
</feature>
<comment type="catalytic activity">
    <reaction evidence="4 5">
        <text>L-glutaminyl-[peptide chain release factor] + S-adenosyl-L-methionine = N(5)-methyl-L-glutaminyl-[peptide chain release factor] + S-adenosyl-L-homocysteine + H(+)</text>
        <dbReference type="Rhea" id="RHEA:42896"/>
        <dbReference type="Rhea" id="RHEA-COMP:10271"/>
        <dbReference type="Rhea" id="RHEA-COMP:10272"/>
        <dbReference type="ChEBI" id="CHEBI:15378"/>
        <dbReference type="ChEBI" id="CHEBI:30011"/>
        <dbReference type="ChEBI" id="CHEBI:57856"/>
        <dbReference type="ChEBI" id="CHEBI:59789"/>
        <dbReference type="ChEBI" id="CHEBI:61891"/>
        <dbReference type="EC" id="2.1.1.297"/>
    </reaction>
</comment>
<feature type="domain" description="Release factor glutamine methyltransferase N-terminal" evidence="7">
    <location>
        <begin position="8"/>
        <end position="78"/>
    </location>
</feature>
<dbReference type="Pfam" id="PF05175">
    <property type="entry name" value="MTS"/>
    <property type="match status" value="1"/>
</dbReference>
<dbReference type="NCBIfam" id="TIGR03534">
    <property type="entry name" value="RF_mod_PrmC"/>
    <property type="match status" value="1"/>
</dbReference>
<evidence type="ECO:0000256" key="1">
    <source>
        <dbReference type="ARBA" id="ARBA00022603"/>
    </source>
</evidence>
<feature type="binding site" evidence="5">
    <location>
        <position position="195"/>
    </location>
    <ligand>
        <name>S-adenosyl-L-methionine</name>
        <dbReference type="ChEBI" id="CHEBI:59789"/>
    </ligand>
</feature>
<feature type="binding site" evidence="5">
    <location>
        <begin position="126"/>
        <end position="130"/>
    </location>
    <ligand>
        <name>S-adenosyl-L-methionine</name>
        <dbReference type="ChEBI" id="CHEBI:59789"/>
    </ligand>
</feature>
<dbReference type="Pfam" id="PF17827">
    <property type="entry name" value="PrmC_N"/>
    <property type="match status" value="1"/>
</dbReference>
<dbReference type="CDD" id="cd02440">
    <property type="entry name" value="AdoMet_MTases"/>
    <property type="match status" value="1"/>
</dbReference>
<organism evidence="8 9">
    <name type="scientific">Thermoactinomyces vulgaris</name>
    <dbReference type="NCBI Taxonomy" id="2026"/>
    <lineage>
        <taxon>Bacteria</taxon>
        <taxon>Bacillati</taxon>
        <taxon>Bacillota</taxon>
        <taxon>Bacilli</taxon>
        <taxon>Bacillales</taxon>
        <taxon>Thermoactinomycetaceae</taxon>
        <taxon>Thermoactinomyces</taxon>
    </lineage>
</organism>
<dbReference type="RefSeq" id="WP_049720716.1">
    <property type="nucleotide sequence ID" value="NZ_CP036487.1"/>
</dbReference>
<dbReference type="Gene3D" id="1.10.8.10">
    <property type="entry name" value="DNA helicase RuvA subunit, C-terminal domain"/>
    <property type="match status" value="1"/>
</dbReference>
<keyword evidence="9" id="KW-1185">Reference proteome</keyword>
<comment type="similarity">
    <text evidence="5">Belongs to the protein N5-glutamine methyltransferase family. PrmC subfamily.</text>
</comment>
<evidence type="ECO:0000313" key="9">
    <source>
        <dbReference type="Proteomes" id="UP000641910"/>
    </source>
</evidence>
<dbReference type="InterPro" id="IPR050320">
    <property type="entry name" value="N5-glutamine_MTase"/>
</dbReference>
<comment type="caution">
    <text evidence="5">Lacks conserved residue(s) required for the propagation of feature annotation.</text>
</comment>
<dbReference type="PANTHER" id="PTHR18895">
    <property type="entry name" value="HEMK METHYLTRANSFERASE"/>
    <property type="match status" value="1"/>
</dbReference>
<dbReference type="InterPro" id="IPR029063">
    <property type="entry name" value="SAM-dependent_MTases_sf"/>
</dbReference>
<evidence type="ECO:0000256" key="3">
    <source>
        <dbReference type="ARBA" id="ARBA00022691"/>
    </source>
</evidence>
<dbReference type="GO" id="GO:0032259">
    <property type="term" value="P:methylation"/>
    <property type="evidence" value="ECO:0007669"/>
    <property type="project" value="UniProtKB-KW"/>
</dbReference>
<proteinExistence type="inferred from homology"/>
<dbReference type="EMBL" id="JAECVU010000002">
    <property type="protein sequence ID" value="MBH8588110.1"/>
    <property type="molecule type" value="Genomic_DNA"/>
</dbReference>
<dbReference type="InterPro" id="IPR007848">
    <property type="entry name" value="Small_mtfrase_dom"/>
</dbReference>
<dbReference type="InterPro" id="IPR019874">
    <property type="entry name" value="RF_methyltr_PrmC"/>
</dbReference>
<dbReference type="HAMAP" id="MF_02126">
    <property type="entry name" value="RF_methyltr_PrmC"/>
    <property type="match status" value="1"/>
</dbReference>
<comment type="function">
    <text evidence="5">Methylates the class 1 translation termination release factors RF1/PrfA and RF2/PrfB on the glutamine residue of the universally conserved GGQ motif.</text>
</comment>
<feature type="binding site" evidence="5">
    <location>
        <position position="149"/>
    </location>
    <ligand>
        <name>S-adenosyl-L-methionine</name>
        <dbReference type="ChEBI" id="CHEBI:59789"/>
    </ligand>
</feature>
<dbReference type="PANTHER" id="PTHR18895:SF74">
    <property type="entry name" value="MTRF1L RELEASE FACTOR GLUTAMINE METHYLTRANSFERASE"/>
    <property type="match status" value="1"/>
</dbReference>